<dbReference type="STRING" id="444597.BST26_12605"/>
<comment type="caution">
    <text evidence="1">The sequence shown here is derived from an EMBL/GenBank/DDBJ whole genome shotgun (WGS) entry which is preliminary data.</text>
</comment>
<sequence length="421" mass="45355">MTGAGPNDPLGYAAEELMKAGVPVTVDRSEGPLSAEDQYAGIQDHRELVKRYVESVARNCPPDWEMLHGAISMAGADEIAQLVAVTPSGNKEIRTSAAALDPIRMHRSLTAGAQGPWLRLLFDCDRAGNLSVAFDYGDIEIPPDQLLSGGAYLQDLESFPRQNVPVWLLAHIGNEGQQMRSAATARRDAGFGVDEVFNADREIPALPVLWARIAILTAISRGVRAPVHLRCDPAFEFYVTDNGGCTLAKLPGGRAVLSGGGASSRLLSAAYKGFIPWPNLYRGAPAWVHDLYLDPRAGRGMLSFCYWWDGTSWWRSALPETSNLTTDPAPWSVTQEIDDAVPGVWTVESTASLVNVVLAAGQVDRAELNPDPDVALRLVGAADNHAVSEADLRALFVHDVPAEFDVAEAVAQLDAAAILRR</sequence>
<dbReference type="Proteomes" id="UP000192801">
    <property type="component" value="Unassembled WGS sequence"/>
</dbReference>
<dbReference type="OrthoDB" id="4505613at2"/>
<dbReference type="InterPro" id="IPR036170">
    <property type="entry name" value="YezG-like_sf"/>
</dbReference>
<dbReference type="AlphaFoldDB" id="A0A1X0DCA9"/>
<protein>
    <submittedName>
        <fullName evidence="1">Uncharacterized protein</fullName>
    </submittedName>
</protein>
<organism evidence="1 2">
    <name type="scientific">Mycolicibacterium insubricum</name>
    <dbReference type="NCBI Taxonomy" id="444597"/>
    <lineage>
        <taxon>Bacteria</taxon>
        <taxon>Bacillati</taxon>
        <taxon>Actinomycetota</taxon>
        <taxon>Actinomycetes</taxon>
        <taxon>Mycobacteriales</taxon>
        <taxon>Mycobacteriaceae</taxon>
        <taxon>Mycolicibacterium</taxon>
    </lineage>
</organism>
<dbReference type="RefSeq" id="WP_083031367.1">
    <property type="nucleotide sequence ID" value="NZ_AP022618.1"/>
</dbReference>
<dbReference type="EMBL" id="MVHS01000028">
    <property type="protein sequence ID" value="ORA69819.1"/>
    <property type="molecule type" value="Genomic_DNA"/>
</dbReference>
<keyword evidence="2" id="KW-1185">Reference proteome</keyword>
<accession>A0A1X0DCA9</accession>
<reference evidence="1 2" key="1">
    <citation type="submission" date="2016-12" db="EMBL/GenBank/DDBJ databases">
        <title>The new phylogeny of genus Mycobacterium.</title>
        <authorList>
            <person name="Tortoli E."/>
            <person name="Trovato A."/>
            <person name="Cirillo D.M."/>
        </authorList>
    </citation>
    <scope>NUCLEOTIDE SEQUENCE [LARGE SCALE GENOMIC DNA]</scope>
    <source>
        <strain evidence="1 2">DSM 45130</strain>
    </source>
</reference>
<name>A0A1X0DCA9_9MYCO</name>
<evidence type="ECO:0000313" key="2">
    <source>
        <dbReference type="Proteomes" id="UP000192801"/>
    </source>
</evidence>
<dbReference type="SUPFAM" id="SSF160424">
    <property type="entry name" value="BH3703-like"/>
    <property type="match status" value="1"/>
</dbReference>
<evidence type="ECO:0000313" key="1">
    <source>
        <dbReference type="EMBL" id="ORA69819.1"/>
    </source>
</evidence>
<proteinExistence type="predicted"/>
<gene>
    <name evidence="1" type="ORF">BST26_12605</name>
</gene>